<feature type="transmembrane region" description="Helical" evidence="1">
    <location>
        <begin position="257"/>
        <end position="279"/>
    </location>
</feature>
<feature type="domain" description="Glycosyltransferase 2-like" evidence="2">
    <location>
        <begin position="7"/>
        <end position="122"/>
    </location>
</feature>
<dbReference type="Pfam" id="PF00535">
    <property type="entry name" value="Glycos_transf_2"/>
    <property type="match status" value="1"/>
</dbReference>
<sequence length="293" mass="31540">MKTLAAIPCHDEGLAIGSVVLKARKYVDEVLVVDDGSTDDTLEVAEEAGAVVVSHGVNKGKGSAVRTSLGYAAEHEFDALVLLDGDGQHDPGEIPGLLEPISNDAADLVIGFRSFGQMPVYRRFGRAVLDHITGAGGAVTDSQSGFRALNRKAIQLLAGTLKKNDFSIESEMMRAAHDLNLRMAEVQIQCRYGDFDTSAKNPVSHGFGVLNSVIWLIAEKRPLLYIGVPGFISCLVGVFFGLRLLQVYNQAKFFSLAYAMLVAIFLILGAIGVFMGLMLNVISRLRVRDEGLG</sequence>
<dbReference type="Proteomes" id="UP000606624">
    <property type="component" value="Unassembled WGS sequence"/>
</dbReference>
<keyword evidence="3" id="KW-0808">Transferase</keyword>
<keyword evidence="3" id="KW-0328">Glycosyltransferase</keyword>
<keyword evidence="1" id="KW-1133">Transmembrane helix</keyword>
<evidence type="ECO:0000256" key="1">
    <source>
        <dbReference type="SAM" id="Phobius"/>
    </source>
</evidence>
<feature type="transmembrane region" description="Helical" evidence="1">
    <location>
        <begin position="223"/>
        <end position="245"/>
    </location>
</feature>
<gene>
    <name evidence="3" type="primary">arnC_1</name>
    <name evidence="3" type="ORF">KFBDDELM_00027</name>
</gene>
<dbReference type="EMBL" id="CAJHIN010000001">
    <property type="protein sequence ID" value="CAD6490149.1"/>
    <property type="molecule type" value="Genomic_DNA"/>
</dbReference>
<organism evidence="3 4">
    <name type="scientific">Candidatus Argoarchaeum ethanivorans</name>
    <dbReference type="NCBI Taxonomy" id="2608793"/>
    <lineage>
        <taxon>Archaea</taxon>
        <taxon>Methanobacteriati</taxon>
        <taxon>Methanobacteriota</taxon>
        <taxon>Stenosarchaea group</taxon>
        <taxon>Methanomicrobia</taxon>
        <taxon>Methanosarcinales</taxon>
        <taxon>Methanosarcinales incertae sedis</taxon>
        <taxon>GOM Arc I cluster</taxon>
        <taxon>Candidatus Argoarchaeum</taxon>
    </lineage>
</organism>
<proteinExistence type="predicted"/>
<dbReference type="GO" id="GO:0099621">
    <property type="term" value="F:undecaprenyl-phosphate 4-deoxy-4-formamido-L-arabinose transferase activity"/>
    <property type="evidence" value="ECO:0007669"/>
    <property type="project" value="UniProtKB-EC"/>
</dbReference>
<evidence type="ECO:0000313" key="3">
    <source>
        <dbReference type="EMBL" id="CAD6490149.1"/>
    </source>
</evidence>
<protein>
    <submittedName>
        <fullName evidence="3">Undecaprenyl-phosphate 4-deoxy-4-formamido-L-arabinose transferase</fullName>
        <ecNumber evidence="3">2.4.2.53</ecNumber>
    </submittedName>
</protein>
<dbReference type="InterPro" id="IPR050256">
    <property type="entry name" value="Glycosyltransferase_2"/>
</dbReference>
<evidence type="ECO:0000313" key="4">
    <source>
        <dbReference type="Proteomes" id="UP000606624"/>
    </source>
</evidence>
<dbReference type="CDD" id="cd04179">
    <property type="entry name" value="DPM_DPG-synthase_like"/>
    <property type="match status" value="1"/>
</dbReference>
<dbReference type="AlphaFoldDB" id="A0A811T487"/>
<dbReference type="SUPFAM" id="SSF53448">
    <property type="entry name" value="Nucleotide-diphospho-sugar transferases"/>
    <property type="match status" value="1"/>
</dbReference>
<keyword evidence="1" id="KW-0472">Membrane</keyword>
<keyword evidence="1" id="KW-0812">Transmembrane</keyword>
<name>A0A811T487_9EURY</name>
<dbReference type="InterPro" id="IPR001173">
    <property type="entry name" value="Glyco_trans_2-like"/>
</dbReference>
<dbReference type="InterPro" id="IPR029044">
    <property type="entry name" value="Nucleotide-diphossugar_trans"/>
</dbReference>
<dbReference type="PANTHER" id="PTHR48090:SF7">
    <property type="entry name" value="RFBJ PROTEIN"/>
    <property type="match status" value="1"/>
</dbReference>
<dbReference type="Gene3D" id="3.90.550.10">
    <property type="entry name" value="Spore Coat Polysaccharide Biosynthesis Protein SpsA, Chain A"/>
    <property type="match status" value="1"/>
</dbReference>
<reference evidence="3" key="1">
    <citation type="submission" date="2020-10" db="EMBL/GenBank/DDBJ databases">
        <authorList>
            <person name="Hahn C.J."/>
            <person name="Laso-Perez R."/>
            <person name="Vulcano F."/>
            <person name="Vaziourakis K.-M."/>
            <person name="Stokke R."/>
            <person name="Steen I.H."/>
            <person name="Teske A."/>
            <person name="Boetius A."/>
            <person name="Liebeke M."/>
            <person name="Amann R."/>
            <person name="Knittel K."/>
        </authorList>
    </citation>
    <scope>NUCLEOTIDE SEQUENCE</scope>
    <source>
        <strain evidence="3">Gfbio:e3339647-f889-4370-9287-4fb5cb688e4c:AG392E03_GoMArc1</strain>
    </source>
</reference>
<comment type="caution">
    <text evidence="3">The sequence shown here is derived from an EMBL/GenBank/DDBJ whole genome shotgun (WGS) entry which is preliminary data.</text>
</comment>
<dbReference type="PANTHER" id="PTHR48090">
    <property type="entry name" value="UNDECAPRENYL-PHOSPHATE 4-DEOXY-4-FORMAMIDO-L-ARABINOSE TRANSFERASE-RELATED"/>
    <property type="match status" value="1"/>
</dbReference>
<dbReference type="EC" id="2.4.2.53" evidence="3"/>
<evidence type="ECO:0000259" key="2">
    <source>
        <dbReference type="Pfam" id="PF00535"/>
    </source>
</evidence>
<accession>A0A811T487</accession>